<dbReference type="Gene3D" id="3.90.550.10">
    <property type="entry name" value="Spore Coat Polysaccharide Biosynthesis Protein SpsA, Chain A"/>
    <property type="match status" value="2"/>
</dbReference>
<evidence type="ECO:0000313" key="5">
    <source>
        <dbReference type="Proteomes" id="UP000092124"/>
    </source>
</evidence>
<feature type="domain" description="Galactosyltransferase C-terminal" evidence="3">
    <location>
        <begin position="45"/>
        <end position="103"/>
    </location>
</feature>
<dbReference type="InterPro" id="IPR027791">
    <property type="entry name" value="Galactosyl_T_C"/>
</dbReference>
<name>A0A1A6FZU8_NEOLE</name>
<organism evidence="4 5">
    <name type="scientific">Neotoma lepida</name>
    <name type="common">Desert woodrat</name>
    <dbReference type="NCBI Taxonomy" id="56216"/>
    <lineage>
        <taxon>Eukaryota</taxon>
        <taxon>Metazoa</taxon>
        <taxon>Chordata</taxon>
        <taxon>Craniata</taxon>
        <taxon>Vertebrata</taxon>
        <taxon>Euteleostomi</taxon>
        <taxon>Mammalia</taxon>
        <taxon>Eutheria</taxon>
        <taxon>Euarchontoglires</taxon>
        <taxon>Glires</taxon>
        <taxon>Rodentia</taxon>
        <taxon>Myomorpha</taxon>
        <taxon>Muroidea</taxon>
        <taxon>Cricetidae</taxon>
        <taxon>Neotominae</taxon>
        <taxon>Neotoma</taxon>
    </lineage>
</organism>
<sequence>DVLTFLDSHVECNVGWLEPLLERVYLNRKKVACPVIEVINDKDMRCPVMAGGLFSIDKSYFYELGTYDPGLDVWGGENMELSFKVWMCGGEIEIIPCSRVGHIFRNDNPYSFPKDRMKTVERNLVRVAEVWLDEYKELFYGHGDHLIDQGLDVGNLTQQRELRKKLKCKSFKWYLDNVFPDLKAPVVRASGVLVNVALGKCVSIENTTATLEDCDGSSQVDHIVFENYQQLL</sequence>
<reference evidence="4 5" key="1">
    <citation type="submission" date="2016-06" db="EMBL/GenBank/DDBJ databases">
        <title>The Draft Genome Sequence and Annotation of the Desert Woodrat Neotoma lepida.</title>
        <authorList>
            <person name="Campbell M."/>
            <person name="Oakeson K.F."/>
            <person name="Yandell M."/>
            <person name="Halpert J.R."/>
            <person name="Dearing D."/>
        </authorList>
    </citation>
    <scope>NUCLEOTIDE SEQUENCE [LARGE SCALE GENOMIC DNA]</scope>
    <source>
        <strain evidence="4">417</strain>
        <tissue evidence="4">Liver</tissue>
    </source>
</reference>
<dbReference type="EMBL" id="LZPO01108615">
    <property type="protein sequence ID" value="OBS59129.1"/>
    <property type="molecule type" value="Genomic_DNA"/>
</dbReference>
<dbReference type="GO" id="GO:0006493">
    <property type="term" value="P:protein O-linked glycosylation"/>
    <property type="evidence" value="ECO:0007669"/>
    <property type="project" value="TreeGrafter"/>
</dbReference>
<dbReference type="Proteomes" id="UP000092124">
    <property type="component" value="Unassembled WGS sequence"/>
</dbReference>
<dbReference type="OrthoDB" id="9982049at2759"/>
<gene>
    <name evidence="4" type="ORF">A6R68_09747</name>
</gene>
<dbReference type="AlphaFoldDB" id="A0A1A6FZU8"/>
<protein>
    <recommendedName>
        <fullName evidence="3">Galactosyltransferase C-terminal domain-containing protein</fullName>
    </recommendedName>
</protein>
<dbReference type="PANTHER" id="PTHR11675">
    <property type="entry name" value="N-ACETYLGALACTOSAMINYLTRANSFERASE"/>
    <property type="match status" value="1"/>
</dbReference>
<keyword evidence="2" id="KW-1015">Disulfide bond</keyword>
<proteinExistence type="predicted"/>
<dbReference type="SUPFAM" id="SSF53448">
    <property type="entry name" value="Nucleotide-diphospho-sugar transferases"/>
    <property type="match status" value="1"/>
</dbReference>
<accession>A0A1A6FZU8</accession>
<evidence type="ECO:0000313" key="4">
    <source>
        <dbReference type="EMBL" id="OBS59129.1"/>
    </source>
</evidence>
<dbReference type="InterPro" id="IPR029044">
    <property type="entry name" value="Nucleotide-diphossugar_trans"/>
</dbReference>
<feature type="non-terminal residue" evidence="4">
    <location>
        <position position="1"/>
    </location>
</feature>
<dbReference type="Pfam" id="PF02709">
    <property type="entry name" value="Glyco_transf_7C"/>
    <property type="match status" value="1"/>
</dbReference>
<dbReference type="PANTHER" id="PTHR11675:SF130">
    <property type="entry name" value="POLYPEPTIDE N-ACETYLGALACTOSAMINYLTRANSFERASE 5"/>
    <property type="match status" value="1"/>
</dbReference>
<evidence type="ECO:0000256" key="2">
    <source>
        <dbReference type="ARBA" id="ARBA00023157"/>
    </source>
</evidence>
<dbReference type="GO" id="GO:0004653">
    <property type="term" value="F:polypeptide N-acetylgalactosaminyltransferase activity"/>
    <property type="evidence" value="ECO:0007669"/>
    <property type="project" value="TreeGrafter"/>
</dbReference>
<evidence type="ECO:0000256" key="1">
    <source>
        <dbReference type="ARBA" id="ARBA00022679"/>
    </source>
</evidence>
<feature type="non-terminal residue" evidence="4">
    <location>
        <position position="232"/>
    </location>
</feature>
<dbReference type="STRING" id="56216.A0A1A6FZU8"/>
<evidence type="ECO:0000259" key="3">
    <source>
        <dbReference type="Pfam" id="PF02709"/>
    </source>
</evidence>
<dbReference type="FunFam" id="3.90.550.10:FF:000195">
    <property type="entry name" value="Polypeptide N-acetylgalactosaminyltransferase like 6"/>
    <property type="match status" value="1"/>
</dbReference>
<comment type="caution">
    <text evidence="4">The sequence shown here is derived from an EMBL/GenBank/DDBJ whole genome shotgun (WGS) entry which is preliminary data.</text>
</comment>
<keyword evidence="1" id="KW-0808">Transferase</keyword>
<dbReference type="GO" id="GO:0005794">
    <property type="term" value="C:Golgi apparatus"/>
    <property type="evidence" value="ECO:0007669"/>
    <property type="project" value="TreeGrafter"/>
</dbReference>
<keyword evidence="5" id="KW-1185">Reference proteome</keyword>